<keyword evidence="3" id="KW-1185">Reference proteome</keyword>
<dbReference type="AlphaFoldDB" id="A0A840AX39"/>
<gene>
    <name evidence="2" type="ORF">GGR91_000403</name>
</gene>
<keyword evidence="1" id="KW-0732">Signal</keyword>
<evidence type="ECO:0000313" key="2">
    <source>
        <dbReference type="EMBL" id="MBB3942181.1"/>
    </source>
</evidence>
<accession>A0A840AX39</accession>
<organism evidence="2 3">
    <name type="scientific">Sphingorhabdus rigui</name>
    <dbReference type="NCBI Taxonomy" id="1282858"/>
    <lineage>
        <taxon>Bacteria</taxon>
        <taxon>Pseudomonadati</taxon>
        <taxon>Pseudomonadota</taxon>
        <taxon>Alphaproteobacteria</taxon>
        <taxon>Sphingomonadales</taxon>
        <taxon>Sphingomonadaceae</taxon>
        <taxon>Sphingorhabdus</taxon>
    </lineage>
</organism>
<dbReference type="Proteomes" id="UP000581447">
    <property type="component" value="Unassembled WGS sequence"/>
</dbReference>
<sequence length="175" mass="18983">MQIRNLTLIAMLLLASCVAPPPPAPPAAPVPPPVATTPAPTPRLSADWNDWPFSAGDWVYRRDDRGSIAVFGPTGQNAVVTLRCDLQNRRIYVSRVATAPGQRIVIRTSSSMKEFAAKPTGGMPVYLASEIMPMDGILDAMAFSRGRILLETDGHPPIILPAWAEIARIVEDCRK</sequence>
<feature type="chain" id="PRO_5033062200" description="Lipoprotein" evidence="1">
    <location>
        <begin position="28"/>
        <end position="175"/>
    </location>
</feature>
<comment type="caution">
    <text evidence="2">The sequence shown here is derived from an EMBL/GenBank/DDBJ whole genome shotgun (WGS) entry which is preliminary data.</text>
</comment>
<dbReference type="PROSITE" id="PS51257">
    <property type="entry name" value="PROKAR_LIPOPROTEIN"/>
    <property type="match status" value="1"/>
</dbReference>
<feature type="signal peptide" evidence="1">
    <location>
        <begin position="1"/>
        <end position="27"/>
    </location>
</feature>
<protein>
    <recommendedName>
        <fullName evidence="4">Lipoprotein</fullName>
    </recommendedName>
</protein>
<dbReference type="RefSeq" id="WP_183939553.1">
    <property type="nucleotide sequence ID" value="NZ_BAABBG010000001.1"/>
</dbReference>
<evidence type="ECO:0000313" key="3">
    <source>
        <dbReference type="Proteomes" id="UP000581447"/>
    </source>
</evidence>
<name>A0A840AX39_9SPHN</name>
<reference evidence="2 3" key="1">
    <citation type="submission" date="2020-08" db="EMBL/GenBank/DDBJ databases">
        <title>Genomic Encyclopedia of Type Strains, Phase IV (KMG-IV): sequencing the most valuable type-strain genomes for metagenomic binning, comparative biology and taxonomic classification.</title>
        <authorList>
            <person name="Goeker M."/>
        </authorList>
    </citation>
    <scope>NUCLEOTIDE SEQUENCE [LARGE SCALE GENOMIC DNA]</scope>
    <source>
        <strain evidence="2 3">DSM 29050</strain>
    </source>
</reference>
<dbReference type="EMBL" id="JACIEA010000001">
    <property type="protein sequence ID" value="MBB3942181.1"/>
    <property type="molecule type" value="Genomic_DNA"/>
</dbReference>
<proteinExistence type="predicted"/>
<evidence type="ECO:0008006" key="4">
    <source>
        <dbReference type="Google" id="ProtNLM"/>
    </source>
</evidence>
<evidence type="ECO:0000256" key="1">
    <source>
        <dbReference type="SAM" id="SignalP"/>
    </source>
</evidence>